<reference evidence="1" key="2">
    <citation type="submission" date="2020-09" db="EMBL/GenBank/DDBJ databases">
        <authorList>
            <person name="Sun Q."/>
            <person name="Zhou Y."/>
        </authorList>
    </citation>
    <scope>NUCLEOTIDE SEQUENCE</scope>
    <source>
        <strain evidence="1">CGMCC 4.7430</strain>
    </source>
</reference>
<accession>A0A917ZYI1</accession>
<dbReference type="AlphaFoldDB" id="A0A917ZYI1"/>
<sequence length="70" mass="8124">MNCEDLEARYGRDWHIYPLRWGTAAVRKRVPTSEQFGQGYLYALIGANPDDLASQLDQQPDRRISTQRPM</sequence>
<keyword evidence="2" id="KW-1185">Reference proteome</keyword>
<dbReference type="RefSeq" id="WP_189136657.1">
    <property type="nucleotide sequence ID" value="NZ_BMNK01000001.1"/>
</dbReference>
<comment type="caution">
    <text evidence="1">The sequence shown here is derived from an EMBL/GenBank/DDBJ whole genome shotgun (WGS) entry which is preliminary data.</text>
</comment>
<dbReference type="EMBL" id="BMNK01000001">
    <property type="protein sequence ID" value="GGP01085.1"/>
    <property type="molecule type" value="Genomic_DNA"/>
</dbReference>
<reference evidence="1" key="1">
    <citation type="journal article" date="2014" name="Int. J. Syst. Evol. Microbiol.">
        <title>Complete genome sequence of Corynebacterium casei LMG S-19264T (=DSM 44701T), isolated from a smear-ripened cheese.</title>
        <authorList>
            <consortium name="US DOE Joint Genome Institute (JGI-PGF)"/>
            <person name="Walter F."/>
            <person name="Albersmeier A."/>
            <person name="Kalinowski J."/>
            <person name="Ruckert C."/>
        </authorList>
    </citation>
    <scope>NUCLEOTIDE SEQUENCE</scope>
    <source>
        <strain evidence="1">CGMCC 4.7430</strain>
    </source>
</reference>
<dbReference type="Proteomes" id="UP000660745">
    <property type="component" value="Unassembled WGS sequence"/>
</dbReference>
<proteinExistence type="predicted"/>
<protein>
    <submittedName>
        <fullName evidence="1">Uncharacterized protein</fullName>
    </submittedName>
</protein>
<evidence type="ECO:0000313" key="2">
    <source>
        <dbReference type="Proteomes" id="UP000660745"/>
    </source>
</evidence>
<evidence type="ECO:0000313" key="1">
    <source>
        <dbReference type="EMBL" id="GGP01085.1"/>
    </source>
</evidence>
<organism evidence="1 2">
    <name type="scientific">Nonomuraea glycinis</name>
    <dbReference type="NCBI Taxonomy" id="2047744"/>
    <lineage>
        <taxon>Bacteria</taxon>
        <taxon>Bacillati</taxon>
        <taxon>Actinomycetota</taxon>
        <taxon>Actinomycetes</taxon>
        <taxon>Streptosporangiales</taxon>
        <taxon>Streptosporangiaceae</taxon>
        <taxon>Nonomuraea</taxon>
    </lineage>
</organism>
<gene>
    <name evidence="1" type="ORF">GCM10012278_03410</name>
</gene>
<name>A0A917ZYI1_9ACTN</name>